<dbReference type="AlphaFoldDB" id="F4RQW6"/>
<keyword evidence="3" id="KW-0479">Metal-binding</keyword>
<dbReference type="EMBL" id="GL883114">
    <property type="protein sequence ID" value="EGG05253.1"/>
    <property type="molecule type" value="Genomic_DNA"/>
</dbReference>
<evidence type="ECO:0000256" key="5">
    <source>
        <dbReference type="ARBA" id="ARBA00022771"/>
    </source>
</evidence>
<dbReference type="GO" id="GO:0016740">
    <property type="term" value="F:transferase activity"/>
    <property type="evidence" value="ECO:0007669"/>
    <property type="project" value="UniProtKB-KW"/>
</dbReference>
<name>F4RQW6_MELLP</name>
<dbReference type="InterPro" id="IPR044066">
    <property type="entry name" value="TRIAD_supradom"/>
</dbReference>
<dbReference type="RefSeq" id="XP_007411618.1">
    <property type="nucleotide sequence ID" value="XM_007411556.1"/>
</dbReference>
<keyword evidence="2" id="KW-0808">Transferase</keyword>
<dbReference type="PANTHER" id="PTHR22770">
    <property type="entry name" value="UBIQUITIN CONJUGATING ENZYME 7 INTERACTING PROTEIN-RELATED"/>
    <property type="match status" value="1"/>
</dbReference>
<feature type="domain" description="RING-type" evidence="8">
    <location>
        <begin position="63"/>
        <end position="276"/>
    </location>
</feature>
<keyword evidence="5" id="KW-0863">Zinc-finger</keyword>
<dbReference type="InterPro" id="IPR047546">
    <property type="entry name" value="Rcat_RBR_RNF216"/>
</dbReference>
<dbReference type="KEGG" id="mlr:MELLADRAFT_48878"/>
<dbReference type="PROSITE" id="PS51873">
    <property type="entry name" value="TRIAD"/>
    <property type="match status" value="1"/>
</dbReference>
<dbReference type="GeneID" id="18928558"/>
<dbReference type="Gene3D" id="3.30.40.10">
    <property type="entry name" value="Zinc/RING finger domain, C3HC4 (zinc finger)"/>
    <property type="match status" value="1"/>
</dbReference>
<sequence length="403" mass="46291">MIPLNKSKRTLPRHDIWRDPAQAGVEFQAEFDWLMARAAHLSQTRAEEEREKALEASEESRGLLLECQCCYDNFRFVRMIQCPEGHLFCNDCVKRNADVQIGSNKADIRCMDTSDCPSIFSKAELSKVLNLQMLKRLEQIELEASLDQANIEGLEKCPFCVWAVIIENPSERVFRCGNQKCLKETCRQCKKASHIPKTCEEVRIEDAKINSIHVLAEAMTDALIRKCPKCRQCFVKESGCNKMRCMHCQTLSCYVCQQIVTGYDHFMNAGPNLQGMTPDPKAKCPLWDDTQTRHDKEIEDALRVANQKLNQSTSTNPEGVLSKAELEALRRDPVPRAPTGHHHGMPPDVLHQAAWAGARADPMIAYEMRVERERLRTERARDEALRMHIELMTRRRNQRKRDI</sequence>
<dbReference type="VEuPathDB" id="FungiDB:MELLADRAFT_48878"/>
<accession>F4RQW6</accession>
<dbReference type="CDD" id="cd20353">
    <property type="entry name" value="Rcat_RBR_RNF216"/>
    <property type="match status" value="1"/>
</dbReference>
<dbReference type="InterPro" id="IPR047545">
    <property type="entry name" value="BRcat_RBR_RNF216"/>
</dbReference>
<comment type="pathway">
    <text evidence="1">Protein modification; protein ubiquitination.</text>
</comment>
<evidence type="ECO:0000313" key="10">
    <source>
        <dbReference type="Proteomes" id="UP000001072"/>
    </source>
</evidence>
<dbReference type="InterPro" id="IPR002867">
    <property type="entry name" value="IBR_dom"/>
</dbReference>
<dbReference type="GO" id="GO:0008270">
    <property type="term" value="F:zinc ion binding"/>
    <property type="evidence" value="ECO:0007669"/>
    <property type="project" value="UniProtKB-KW"/>
</dbReference>
<keyword evidence="10" id="KW-1185">Reference proteome</keyword>
<dbReference type="InterPro" id="IPR051628">
    <property type="entry name" value="LUBAC_E3_Ligases"/>
</dbReference>
<dbReference type="HOGENOM" id="CLU_009961_0_0_1"/>
<evidence type="ECO:0000256" key="4">
    <source>
        <dbReference type="ARBA" id="ARBA00022737"/>
    </source>
</evidence>
<dbReference type="CDD" id="cd16630">
    <property type="entry name" value="RING-HC_RBR_RNF216"/>
    <property type="match status" value="1"/>
</dbReference>
<dbReference type="PANTHER" id="PTHR22770:SF47">
    <property type="entry name" value="E3 UBIQUITIN-PROTEIN LIGASE RNF216"/>
    <property type="match status" value="1"/>
</dbReference>
<dbReference type="Gene3D" id="1.20.120.1750">
    <property type="match status" value="1"/>
</dbReference>
<evidence type="ECO:0000256" key="1">
    <source>
        <dbReference type="ARBA" id="ARBA00004906"/>
    </source>
</evidence>
<evidence type="ECO:0000259" key="8">
    <source>
        <dbReference type="PROSITE" id="PS51873"/>
    </source>
</evidence>
<dbReference type="InterPro" id="IPR013083">
    <property type="entry name" value="Znf_RING/FYVE/PHD"/>
</dbReference>
<gene>
    <name evidence="9" type="ORF">MELLADRAFT_48878</name>
</gene>
<dbReference type="InParanoid" id="F4RQW6"/>
<dbReference type="OrthoDB" id="10009520at2759"/>
<evidence type="ECO:0000256" key="7">
    <source>
        <dbReference type="ARBA" id="ARBA00022833"/>
    </source>
</evidence>
<organism evidence="10">
    <name type="scientific">Melampsora larici-populina (strain 98AG31 / pathotype 3-4-7)</name>
    <name type="common">Poplar leaf rust fungus</name>
    <dbReference type="NCBI Taxonomy" id="747676"/>
    <lineage>
        <taxon>Eukaryota</taxon>
        <taxon>Fungi</taxon>
        <taxon>Dikarya</taxon>
        <taxon>Basidiomycota</taxon>
        <taxon>Pucciniomycotina</taxon>
        <taxon>Pucciniomycetes</taxon>
        <taxon>Pucciniales</taxon>
        <taxon>Melampsoraceae</taxon>
        <taxon>Melampsora</taxon>
    </lineage>
</organism>
<evidence type="ECO:0000256" key="2">
    <source>
        <dbReference type="ARBA" id="ARBA00022679"/>
    </source>
</evidence>
<dbReference type="eggNOG" id="KOG1812">
    <property type="taxonomic scope" value="Eukaryota"/>
</dbReference>
<protein>
    <recommendedName>
        <fullName evidence="8">RING-type domain-containing protein</fullName>
    </recommendedName>
</protein>
<keyword evidence="7" id="KW-0862">Zinc</keyword>
<dbReference type="STRING" id="747676.F4RQW6"/>
<evidence type="ECO:0000256" key="3">
    <source>
        <dbReference type="ARBA" id="ARBA00022723"/>
    </source>
</evidence>
<evidence type="ECO:0000313" key="9">
    <source>
        <dbReference type="EMBL" id="EGG05253.1"/>
    </source>
</evidence>
<dbReference type="CDD" id="cd20339">
    <property type="entry name" value="BRcat_RBR_RNF216"/>
    <property type="match status" value="1"/>
</dbReference>
<dbReference type="InterPro" id="IPR047544">
    <property type="entry name" value="RING-HC_RBR_RNF216"/>
</dbReference>
<dbReference type="SMART" id="SM00647">
    <property type="entry name" value="IBR"/>
    <property type="match status" value="1"/>
</dbReference>
<proteinExistence type="predicted"/>
<keyword evidence="6" id="KW-0833">Ubl conjugation pathway</keyword>
<keyword evidence="4" id="KW-0677">Repeat</keyword>
<reference evidence="10" key="1">
    <citation type="journal article" date="2011" name="Proc. Natl. Acad. Sci. U.S.A.">
        <title>Obligate biotrophy features unraveled by the genomic analysis of rust fungi.</title>
        <authorList>
            <person name="Duplessis S."/>
            <person name="Cuomo C.A."/>
            <person name="Lin Y.-C."/>
            <person name="Aerts A."/>
            <person name="Tisserant E."/>
            <person name="Veneault-Fourrey C."/>
            <person name="Joly D.L."/>
            <person name="Hacquard S."/>
            <person name="Amselem J."/>
            <person name="Cantarel B.L."/>
            <person name="Chiu R."/>
            <person name="Coutinho P.M."/>
            <person name="Feau N."/>
            <person name="Field M."/>
            <person name="Frey P."/>
            <person name="Gelhaye E."/>
            <person name="Goldberg J."/>
            <person name="Grabherr M.G."/>
            <person name="Kodira C.D."/>
            <person name="Kohler A."/>
            <person name="Kuees U."/>
            <person name="Lindquist E.A."/>
            <person name="Lucas S.M."/>
            <person name="Mago R."/>
            <person name="Mauceli E."/>
            <person name="Morin E."/>
            <person name="Murat C."/>
            <person name="Pangilinan J.L."/>
            <person name="Park R."/>
            <person name="Pearson M."/>
            <person name="Quesneville H."/>
            <person name="Rouhier N."/>
            <person name="Sakthikumar S."/>
            <person name="Salamov A.A."/>
            <person name="Schmutz J."/>
            <person name="Selles B."/>
            <person name="Shapiro H."/>
            <person name="Tanguay P."/>
            <person name="Tuskan G.A."/>
            <person name="Henrissat B."/>
            <person name="Van de Peer Y."/>
            <person name="Rouze P."/>
            <person name="Ellis J.G."/>
            <person name="Dodds P.N."/>
            <person name="Schein J.E."/>
            <person name="Zhong S."/>
            <person name="Hamelin R.C."/>
            <person name="Grigoriev I.V."/>
            <person name="Szabo L.J."/>
            <person name="Martin F."/>
        </authorList>
    </citation>
    <scope>NUCLEOTIDE SEQUENCE [LARGE SCALE GENOMIC DNA]</scope>
    <source>
        <strain evidence="10">98AG31 / pathotype 3-4-7</strain>
    </source>
</reference>
<dbReference type="Proteomes" id="UP000001072">
    <property type="component" value="Unassembled WGS sequence"/>
</dbReference>
<evidence type="ECO:0000256" key="6">
    <source>
        <dbReference type="ARBA" id="ARBA00022786"/>
    </source>
</evidence>
<dbReference type="SUPFAM" id="SSF57850">
    <property type="entry name" value="RING/U-box"/>
    <property type="match status" value="3"/>
</dbReference>
<dbReference type="Pfam" id="PF26200">
    <property type="entry name" value="Rcat_RNF216"/>
    <property type="match status" value="1"/>
</dbReference>